<comment type="similarity">
    <text evidence="4">Belongs to the peptidase C56 family. HSP31-like subfamily.</text>
</comment>
<keyword evidence="7" id="KW-1185">Reference proteome</keyword>
<dbReference type="GO" id="GO:0019172">
    <property type="term" value="F:glyoxalase III activity"/>
    <property type="evidence" value="ECO:0007669"/>
    <property type="project" value="UniProtKB-EC"/>
</dbReference>
<dbReference type="AlphaFoldDB" id="A0A6A5Z3D7"/>
<evidence type="ECO:0000256" key="2">
    <source>
        <dbReference type="ARBA" id="ARBA00023016"/>
    </source>
</evidence>
<keyword evidence="3" id="KW-0456">Lyase</keyword>
<dbReference type="Gene3D" id="3.40.50.880">
    <property type="match status" value="1"/>
</dbReference>
<dbReference type="PANTHER" id="PTHR48094">
    <property type="entry name" value="PROTEIN/NUCLEIC ACID DEGLYCASE DJ-1-RELATED"/>
    <property type="match status" value="1"/>
</dbReference>
<keyword evidence="6" id="KW-0315">Glutamine amidotransferase</keyword>
<evidence type="ECO:0000256" key="4">
    <source>
        <dbReference type="ARBA" id="ARBA00038493"/>
    </source>
</evidence>
<dbReference type="Proteomes" id="UP000799770">
    <property type="component" value="Unassembled WGS sequence"/>
</dbReference>
<reference evidence="6" key="1">
    <citation type="journal article" date="2020" name="Stud. Mycol.">
        <title>101 Dothideomycetes genomes: a test case for predicting lifestyles and emergence of pathogens.</title>
        <authorList>
            <person name="Haridas S."/>
            <person name="Albert R."/>
            <person name="Binder M."/>
            <person name="Bloem J."/>
            <person name="Labutti K."/>
            <person name="Salamov A."/>
            <person name="Andreopoulos B."/>
            <person name="Baker S."/>
            <person name="Barry K."/>
            <person name="Bills G."/>
            <person name="Bluhm B."/>
            <person name="Cannon C."/>
            <person name="Castanera R."/>
            <person name="Culley D."/>
            <person name="Daum C."/>
            <person name="Ezra D."/>
            <person name="Gonzalez J."/>
            <person name="Henrissat B."/>
            <person name="Kuo A."/>
            <person name="Liang C."/>
            <person name="Lipzen A."/>
            <person name="Lutzoni F."/>
            <person name="Magnuson J."/>
            <person name="Mondo S."/>
            <person name="Nolan M."/>
            <person name="Ohm R."/>
            <person name="Pangilinan J."/>
            <person name="Park H.-J."/>
            <person name="Ramirez L."/>
            <person name="Alfaro M."/>
            <person name="Sun H."/>
            <person name="Tritt A."/>
            <person name="Yoshinaga Y."/>
            <person name="Zwiers L.-H."/>
            <person name="Turgeon B."/>
            <person name="Goodwin S."/>
            <person name="Spatafora J."/>
            <person name="Crous P."/>
            <person name="Grigoriev I."/>
        </authorList>
    </citation>
    <scope>NUCLEOTIDE SEQUENCE</scope>
    <source>
        <strain evidence="6">CBS 627.86</strain>
    </source>
</reference>
<evidence type="ECO:0000256" key="1">
    <source>
        <dbReference type="ARBA" id="ARBA00013134"/>
    </source>
</evidence>
<evidence type="ECO:0000256" key="5">
    <source>
        <dbReference type="ARBA" id="ARBA00048082"/>
    </source>
</evidence>
<protein>
    <recommendedName>
        <fullName evidence="1">D-lactate dehydratase</fullName>
        <ecNumber evidence="1">4.2.1.130</ecNumber>
    </recommendedName>
</protein>
<dbReference type="EC" id="4.2.1.130" evidence="1"/>
<keyword evidence="2" id="KW-0346">Stress response</keyword>
<dbReference type="SUPFAM" id="SSF52317">
    <property type="entry name" value="Class I glutamine amidotransferase-like"/>
    <property type="match status" value="1"/>
</dbReference>
<dbReference type="OrthoDB" id="543156at2759"/>
<organism evidence="6 7">
    <name type="scientific">Lophiotrema nucula</name>
    <dbReference type="NCBI Taxonomy" id="690887"/>
    <lineage>
        <taxon>Eukaryota</taxon>
        <taxon>Fungi</taxon>
        <taxon>Dikarya</taxon>
        <taxon>Ascomycota</taxon>
        <taxon>Pezizomycotina</taxon>
        <taxon>Dothideomycetes</taxon>
        <taxon>Pleosporomycetidae</taxon>
        <taxon>Pleosporales</taxon>
        <taxon>Lophiotremataceae</taxon>
        <taxon>Lophiotrema</taxon>
    </lineage>
</organism>
<dbReference type="GO" id="GO:0005737">
    <property type="term" value="C:cytoplasm"/>
    <property type="evidence" value="ECO:0007669"/>
    <property type="project" value="TreeGrafter"/>
</dbReference>
<dbReference type="EMBL" id="ML977326">
    <property type="protein sequence ID" value="KAF2113989.1"/>
    <property type="molecule type" value="Genomic_DNA"/>
</dbReference>
<sequence>MTVPRKAIIAITSHSAPFYSDGRVNGMFYTEVAHPYQALTKAGFEVDLASETGSFVIDDYSLSEEFLNEEDAKVLKDPDHPFSVLLKSGVYKASELDTGGYGMFFASAGFASVYDYPNARTLQAIAEDVWARGGVLAAVCHGGAIFPGVRDVASGTSVIAGKKVTGFSTEGDRIAGVLDQIHEDGLKTTEESAVEAGADYVAPPEPFGPFSISSGRVVTGANPASAHITATAAIEAFEKL</sequence>
<accession>A0A6A5Z3D7</accession>
<comment type="catalytic activity">
    <reaction evidence="5">
        <text>methylglyoxal + H2O = (R)-lactate + H(+)</text>
        <dbReference type="Rhea" id="RHEA:27754"/>
        <dbReference type="ChEBI" id="CHEBI:15377"/>
        <dbReference type="ChEBI" id="CHEBI:15378"/>
        <dbReference type="ChEBI" id="CHEBI:16004"/>
        <dbReference type="ChEBI" id="CHEBI:17158"/>
        <dbReference type="EC" id="4.2.1.130"/>
    </reaction>
</comment>
<dbReference type="InterPro" id="IPR050325">
    <property type="entry name" value="Prot/Nucl_acid_deglycase"/>
</dbReference>
<evidence type="ECO:0000313" key="6">
    <source>
        <dbReference type="EMBL" id="KAF2113989.1"/>
    </source>
</evidence>
<evidence type="ECO:0000313" key="7">
    <source>
        <dbReference type="Proteomes" id="UP000799770"/>
    </source>
</evidence>
<dbReference type="GO" id="GO:0016740">
    <property type="term" value="F:transferase activity"/>
    <property type="evidence" value="ECO:0007669"/>
    <property type="project" value="UniProtKB-KW"/>
</dbReference>
<keyword evidence="6" id="KW-0808">Transferase</keyword>
<dbReference type="InterPro" id="IPR029062">
    <property type="entry name" value="Class_I_gatase-like"/>
</dbReference>
<dbReference type="PANTHER" id="PTHR48094:SF11">
    <property type="entry name" value="GLUTATHIONE-INDEPENDENT GLYOXALASE HSP31-RELATED"/>
    <property type="match status" value="1"/>
</dbReference>
<dbReference type="GO" id="GO:0019243">
    <property type="term" value="P:methylglyoxal catabolic process to D-lactate via S-lactoyl-glutathione"/>
    <property type="evidence" value="ECO:0007669"/>
    <property type="project" value="TreeGrafter"/>
</dbReference>
<proteinExistence type="inferred from homology"/>
<evidence type="ECO:0000256" key="3">
    <source>
        <dbReference type="ARBA" id="ARBA00023239"/>
    </source>
</evidence>
<name>A0A6A5Z3D7_9PLEO</name>
<gene>
    <name evidence="6" type="ORF">BDV96DRAFT_600735</name>
</gene>